<keyword evidence="3" id="KW-1185">Reference proteome</keyword>
<evidence type="ECO:0000313" key="3">
    <source>
        <dbReference type="Proteomes" id="UP000198929"/>
    </source>
</evidence>
<dbReference type="InterPro" id="IPR022622">
    <property type="entry name" value="DUF3492"/>
</dbReference>
<sequence length="374" mass="42148">MDGPVFRFPADAIDLPCVDVALVVESTYPFLTGGVSAVVHDIIAHNPDLTFGIIHISWDSATIGQDIYGMPNNVAWVDIIYLSLNEFKDEFLSLVSKGKTDAEEATSRIVSAVQALWADNDGPLWRLYDDAINPLTRSWQLWPVLSSTSFIDRTAQYLPKGDGTSLGQLFWTMRDCFTLAYALTGRVQPPARVYHSHTQGYAAIVAACGARQYDVKFLLTEHNLHIRDTLNSLFGRRQDLMVTRTSWCDLPRTTVERVWLLWWTSISLWAYQATDHMTYYLYPGAVREAQALGADETKTEILPNGVEWEKFAPVRQAREATVSGRSAGSHQHWNTTRSTPKKPGTWWLHVGLSPWCASVVRKIFHRSCTSTTFC</sequence>
<feature type="domain" description="DUF3492" evidence="1">
    <location>
        <begin position="19"/>
        <end position="295"/>
    </location>
</feature>
<accession>A0A1H9QW89</accession>
<organism evidence="2 3">
    <name type="scientific">Corynebacterium cystitidis DSM 20524</name>
    <dbReference type="NCBI Taxonomy" id="1121357"/>
    <lineage>
        <taxon>Bacteria</taxon>
        <taxon>Bacillati</taxon>
        <taxon>Actinomycetota</taxon>
        <taxon>Actinomycetes</taxon>
        <taxon>Mycobacteriales</taxon>
        <taxon>Corynebacteriaceae</taxon>
        <taxon>Corynebacterium</taxon>
    </lineage>
</organism>
<protein>
    <recommendedName>
        <fullName evidence="1">DUF3492 domain-containing protein</fullName>
    </recommendedName>
</protein>
<dbReference type="AlphaFoldDB" id="A0A1H9QW89"/>
<dbReference type="RefSeq" id="WP_092256200.1">
    <property type="nucleotide sequence ID" value="NZ_CP047199.1"/>
</dbReference>
<dbReference type="Proteomes" id="UP000198929">
    <property type="component" value="Unassembled WGS sequence"/>
</dbReference>
<dbReference type="SUPFAM" id="SSF53756">
    <property type="entry name" value="UDP-Glycosyltransferase/glycogen phosphorylase"/>
    <property type="match status" value="1"/>
</dbReference>
<dbReference type="Gene3D" id="3.40.50.2000">
    <property type="entry name" value="Glycogen Phosphorylase B"/>
    <property type="match status" value="1"/>
</dbReference>
<proteinExistence type="predicted"/>
<dbReference type="InterPro" id="IPR047691">
    <property type="entry name" value="PelF-like"/>
</dbReference>
<dbReference type="Pfam" id="PF11997">
    <property type="entry name" value="DUF3492"/>
    <property type="match status" value="1"/>
</dbReference>
<dbReference type="EMBL" id="FOGQ01000002">
    <property type="protein sequence ID" value="SER64871.1"/>
    <property type="molecule type" value="Genomic_DNA"/>
</dbReference>
<dbReference type="NCBIfam" id="NF038011">
    <property type="entry name" value="PelF"/>
    <property type="match status" value="1"/>
</dbReference>
<name>A0A1H9QW89_9CORY</name>
<dbReference type="STRING" id="1121357.SAMN05661109_00693"/>
<evidence type="ECO:0000313" key="2">
    <source>
        <dbReference type="EMBL" id="SER64871.1"/>
    </source>
</evidence>
<reference evidence="3" key="1">
    <citation type="submission" date="2016-10" db="EMBL/GenBank/DDBJ databases">
        <authorList>
            <person name="Varghese N."/>
            <person name="Submissions S."/>
        </authorList>
    </citation>
    <scope>NUCLEOTIDE SEQUENCE [LARGE SCALE GENOMIC DNA]</scope>
    <source>
        <strain evidence="3">DSM 20524</strain>
    </source>
</reference>
<evidence type="ECO:0000259" key="1">
    <source>
        <dbReference type="Pfam" id="PF11997"/>
    </source>
</evidence>
<gene>
    <name evidence="2" type="ORF">SAMN05661109_00693</name>
</gene>